<dbReference type="PANTHER" id="PTHR33266:SF1">
    <property type="entry name" value="F-BOX DOMAIN-CONTAINING PROTEIN"/>
    <property type="match status" value="1"/>
</dbReference>
<sequence>MMQSSGFGKSRILYEVAKKLAGPTTGLPGSELFDSRFLYVRGRNFERLSSFPAATPQLSSFFFEFPNIGDRLLMRWNTHAQIGSRRRVSGSSCSVWTLFRTQVSRKVQLETQTVDGSLGEHGGQDGRVKVLFLAIDEAESLLSRKDGNDYLHLFRRALRKVNRELRGEKLKVMVFAVIVDTTAPIQLPLCAESSSRNILDRETSLFPPFVLTHTMDVVLNHGQLQQNLPFYYKASVHEVDPDRVWNTLVSMGRPIWHSYATTDTKDPKDVLILAATKLFGGLGPFKKESYGSSSLQGVAALLCRLGLRLQARSVFASQAVADFMAILHYVNYTYDAHISGYGRNPCWHSEQRTCAMDASIMGDKEPKSHRLRGGSNCFKGAPLRFRSSLFKSRTRAKGTKTIYSRHSAS</sequence>
<protein>
    <submittedName>
        <fullName evidence="1">Uncharacterized protein</fullName>
    </submittedName>
</protein>
<evidence type="ECO:0000313" key="2">
    <source>
        <dbReference type="Proteomes" id="UP000735874"/>
    </source>
</evidence>
<reference evidence="1" key="1">
    <citation type="submission" date="2018-10" db="EMBL/GenBank/DDBJ databases">
        <title>Effector identification in a new, highly contiguous assembly of the strawberry crown rot pathogen Phytophthora cactorum.</title>
        <authorList>
            <person name="Armitage A.D."/>
            <person name="Nellist C.F."/>
            <person name="Bates H."/>
            <person name="Vickerstaff R.J."/>
            <person name="Harrison R.J."/>
        </authorList>
    </citation>
    <scope>NUCLEOTIDE SEQUENCE</scope>
    <source>
        <strain evidence="1">15-7</strain>
    </source>
</reference>
<organism evidence="1 2">
    <name type="scientific">Phytophthora cactorum</name>
    <dbReference type="NCBI Taxonomy" id="29920"/>
    <lineage>
        <taxon>Eukaryota</taxon>
        <taxon>Sar</taxon>
        <taxon>Stramenopiles</taxon>
        <taxon>Oomycota</taxon>
        <taxon>Peronosporomycetes</taxon>
        <taxon>Peronosporales</taxon>
        <taxon>Peronosporaceae</taxon>
        <taxon>Phytophthora</taxon>
    </lineage>
</organism>
<comment type="caution">
    <text evidence="1">The sequence shown here is derived from an EMBL/GenBank/DDBJ whole genome shotgun (WGS) entry which is preliminary data.</text>
</comment>
<evidence type="ECO:0000313" key="1">
    <source>
        <dbReference type="EMBL" id="KAG2856488.1"/>
    </source>
</evidence>
<name>A0A8T1KVS8_9STRA</name>
<dbReference type="VEuPathDB" id="FungiDB:PC110_g14297"/>
<dbReference type="AlphaFoldDB" id="A0A8T1KVS8"/>
<dbReference type="Proteomes" id="UP000735874">
    <property type="component" value="Unassembled WGS sequence"/>
</dbReference>
<dbReference type="EMBL" id="RCMG01000330">
    <property type="protein sequence ID" value="KAG2856488.1"/>
    <property type="molecule type" value="Genomic_DNA"/>
</dbReference>
<accession>A0A8T1KVS8</accession>
<dbReference type="PANTHER" id="PTHR33266">
    <property type="entry name" value="CHROMOSOME 15, WHOLE GENOME SHOTGUN SEQUENCE"/>
    <property type="match status" value="1"/>
</dbReference>
<proteinExistence type="predicted"/>
<gene>
    <name evidence="1" type="ORF">PC113_g11522</name>
</gene>